<feature type="compositionally biased region" description="Polar residues" evidence="1">
    <location>
        <begin position="56"/>
        <end position="67"/>
    </location>
</feature>
<dbReference type="AlphaFoldDB" id="A0A518AKI3"/>
<feature type="domain" description="LysM" evidence="3">
    <location>
        <begin position="239"/>
        <end position="288"/>
    </location>
</feature>
<dbReference type="OrthoDB" id="292277at2"/>
<dbReference type="RefSeq" id="WP_145246126.1">
    <property type="nucleotide sequence ID" value="NZ_CP036278.1"/>
</dbReference>
<dbReference type="CDD" id="cd00118">
    <property type="entry name" value="LysM"/>
    <property type="match status" value="1"/>
</dbReference>
<feature type="region of interest" description="Disordered" evidence="1">
    <location>
        <begin position="166"/>
        <end position="193"/>
    </location>
</feature>
<dbReference type="PROSITE" id="PS51782">
    <property type="entry name" value="LYSM"/>
    <property type="match status" value="1"/>
</dbReference>
<dbReference type="EMBL" id="CP036278">
    <property type="protein sequence ID" value="QDU55247.1"/>
    <property type="molecule type" value="Genomic_DNA"/>
</dbReference>
<dbReference type="InterPro" id="IPR052196">
    <property type="entry name" value="Bact_Kbp"/>
</dbReference>
<proteinExistence type="predicted"/>
<dbReference type="Gene3D" id="3.10.350.10">
    <property type="entry name" value="LysM domain"/>
    <property type="match status" value="1"/>
</dbReference>
<dbReference type="KEGG" id="amuc:Pan181_14330"/>
<feature type="signal peptide" evidence="2">
    <location>
        <begin position="1"/>
        <end position="21"/>
    </location>
</feature>
<keyword evidence="5" id="KW-1185">Reference proteome</keyword>
<dbReference type="PANTHER" id="PTHR34700">
    <property type="entry name" value="POTASSIUM BINDING PROTEIN KBP"/>
    <property type="match status" value="1"/>
</dbReference>
<dbReference type="Proteomes" id="UP000315750">
    <property type="component" value="Chromosome"/>
</dbReference>
<evidence type="ECO:0000256" key="2">
    <source>
        <dbReference type="SAM" id="SignalP"/>
    </source>
</evidence>
<dbReference type="InterPro" id="IPR018392">
    <property type="entry name" value="LysM"/>
</dbReference>
<evidence type="ECO:0000313" key="4">
    <source>
        <dbReference type="EMBL" id="QDU55247.1"/>
    </source>
</evidence>
<feature type="chain" id="PRO_5021983373" evidence="2">
    <location>
        <begin position="22"/>
        <end position="346"/>
    </location>
</feature>
<gene>
    <name evidence="4" type="ORF">Pan181_14330</name>
</gene>
<protein>
    <submittedName>
        <fullName evidence="4">LysM domain/BON superfamily protein</fullName>
    </submittedName>
</protein>
<organism evidence="4 5">
    <name type="scientific">Aeoliella mucimassa</name>
    <dbReference type="NCBI Taxonomy" id="2527972"/>
    <lineage>
        <taxon>Bacteria</taxon>
        <taxon>Pseudomonadati</taxon>
        <taxon>Planctomycetota</taxon>
        <taxon>Planctomycetia</taxon>
        <taxon>Pirellulales</taxon>
        <taxon>Lacipirellulaceae</taxon>
        <taxon>Aeoliella</taxon>
    </lineage>
</organism>
<name>A0A518AKI3_9BACT</name>
<reference evidence="4 5" key="1">
    <citation type="submission" date="2019-02" db="EMBL/GenBank/DDBJ databases">
        <title>Deep-cultivation of Planctomycetes and their phenomic and genomic characterization uncovers novel biology.</title>
        <authorList>
            <person name="Wiegand S."/>
            <person name="Jogler M."/>
            <person name="Boedeker C."/>
            <person name="Pinto D."/>
            <person name="Vollmers J."/>
            <person name="Rivas-Marin E."/>
            <person name="Kohn T."/>
            <person name="Peeters S.H."/>
            <person name="Heuer A."/>
            <person name="Rast P."/>
            <person name="Oberbeckmann S."/>
            <person name="Bunk B."/>
            <person name="Jeske O."/>
            <person name="Meyerdierks A."/>
            <person name="Storesund J.E."/>
            <person name="Kallscheuer N."/>
            <person name="Luecker S."/>
            <person name="Lage O.M."/>
            <person name="Pohl T."/>
            <person name="Merkel B.J."/>
            <person name="Hornburger P."/>
            <person name="Mueller R.-W."/>
            <person name="Bruemmer F."/>
            <person name="Labrenz M."/>
            <person name="Spormann A.M."/>
            <person name="Op den Camp H."/>
            <person name="Overmann J."/>
            <person name="Amann R."/>
            <person name="Jetten M.S.M."/>
            <person name="Mascher T."/>
            <person name="Medema M.H."/>
            <person name="Devos D.P."/>
            <person name="Kaster A.-K."/>
            <person name="Ovreas L."/>
            <person name="Rohde M."/>
            <person name="Galperin M.Y."/>
            <person name="Jogler C."/>
        </authorList>
    </citation>
    <scope>NUCLEOTIDE SEQUENCE [LARGE SCALE GENOMIC DNA]</scope>
    <source>
        <strain evidence="4 5">Pan181</strain>
    </source>
</reference>
<keyword evidence="2" id="KW-0732">Signal</keyword>
<sequence length="346" mass="35648" precursor="true">MSEIAKLLSAAGLLSAGFFGASLFGPPASTATPTSEGDWAPQRLQPIDAAPVPSGTFANQGSPSALDTSVAPAGHWEEQGVASAPTTHEVARPNVPATDNSLPFSIPPLAAAPDNIARATPAPTPPAAAPTNAPSDDRLASLEPPPLLESTMFAVPLKRTSFPTQQPIATQTPQPNTSPAPADAGTTVAANGGPVANPWNNPSPPSTGITLPPQASNSWNAPSLTAPVANQSWDDDEPIYHVVSDGDSLAKLAERYLGDAGRARDIYELNRDVVEHPDLLRIGAKLRIPERLPAAQQVNVFDASGTAAASYAPQSRLVPLPELPSDVRAAPRARLQAPISATFSGG</sequence>
<dbReference type="InterPro" id="IPR036779">
    <property type="entry name" value="LysM_dom_sf"/>
</dbReference>
<evidence type="ECO:0000256" key="1">
    <source>
        <dbReference type="SAM" id="MobiDB-lite"/>
    </source>
</evidence>
<evidence type="ECO:0000313" key="5">
    <source>
        <dbReference type="Proteomes" id="UP000315750"/>
    </source>
</evidence>
<feature type="region of interest" description="Disordered" evidence="1">
    <location>
        <begin position="116"/>
        <end position="143"/>
    </location>
</feature>
<feature type="region of interest" description="Disordered" evidence="1">
    <location>
        <begin position="29"/>
        <end position="101"/>
    </location>
</feature>
<evidence type="ECO:0000259" key="3">
    <source>
        <dbReference type="PROSITE" id="PS51782"/>
    </source>
</evidence>
<feature type="compositionally biased region" description="Low complexity" evidence="1">
    <location>
        <begin position="166"/>
        <end position="177"/>
    </location>
</feature>
<dbReference type="PANTHER" id="PTHR34700:SF4">
    <property type="entry name" value="PHAGE-LIKE ELEMENT PBSX PROTEIN XKDP"/>
    <property type="match status" value="1"/>
</dbReference>
<accession>A0A518AKI3</accession>